<reference evidence="1" key="1">
    <citation type="submission" date="2020-11" db="EMBL/GenBank/DDBJ databases">
        <title>Nocardia NEAU-351.nov., a novel actinomycete isolated from the cow dung.</title>
        <authorList>
            <person name="Zhang X."/>
        </authorList>
    </citation>
    <scope>NUCLEOTIDE SEQUENCE</scope>
    <source>
        <strain evidence="1">NEAU-351</strain>
    </source>
</reference>
<accession>A0A931IA62</accession>
<protein>
    <submittedName>
        <fullName evidence="1">Uncharacterized protein</fullName>
    </submittedName>
</protein>
<name>A0A931IA62_9NOCA</name>
<dbReference type="AlphaFoldDB" id="A0A931IA62"/>
<evidence type="ECO:0000313" key="2">
    <source>
        <dbReference type="Proteomes" id="UP000655751"/>
    </source>
</evidence>
<proteinExistence type="predicted"/>
<keyword evidence="2" id="KW-1185">Reference proteome</keyword>
<comment type="caution">
    <text evidence="1">The sequence shown here is derived from an EMBL/GenBank/DDBJ whole genome shotgun (WGS) entry which is preliminary data.</text>
</comment>
<dbReference type="Proteomes" id="UP000655751">
    <property type="component" value="Unassembled WGS sequence"/>
</dbReference>
<dbReference type="RefSeq" id="WP_196150002.1">
    <property type="nucleotide sequence ID" value="NZ_JADMLG010000005.1"/>
</dbReference>
<gene>
    <name evidence="1" type="ORF">IT779_15545</name>
</gene>
<organism evidence="1 2">
    <name type="scientific">Nocardia bovistercoris</name>
    <dbReference type="NCBI Taxonomy" id="2785916"/>
    <lineage>
        <taxon>Bacteria</taxon>
        <taxon>Bacillati</taxon>
        <taxon>Actinomycetota</taxon>
        <taxon>Actinomycetes</taxon>
        <taxon>Mycobacteriales</taxon>
        <taxon>Nocardiaceae</taxon>
        <taxon>Nocardia</taxon>
    </lineage>
</organism>
<dbReference type="EMBL" id="JADMLG010000005">
    <property type="protein sequence ID" value="MBH0777689.1"/>
    <property type="molecule type" value="Genomic_DNA"/>
</dbReference>
<evidence type="ECO:0000313" key="1">
    <source>
        <dbReference type="EMBL" id="MBH0777689.1"/>
    </source>
</evidence>
<sequence>MFDLNASATIAAALHTVFATSPHAPDSLEMWLDVTAEATRRLSSFPAPTGVSWLPVFTSYRWQRTDAEYHLPTTAVRITSGRLAGLTYTDPDTAARAVVTAYPTPAPDTDPDDDGGVVELSALVPTWRLPAVAVPAPLTEPATVPAATR</sequence>